<dbReference type="EMBL" id="CM029051">
    <property type="protein sequence ID" value="KAG2563741.1"/>
    <property type="molecule type" value="Genomic_DNA"/>
</dbReference>
<evidence type="ECO:0000256" key="1">
    <source>
        <dbReference type="SAM" id="MobiDB-lite"/>
    </source>
</evidence>
<comment type="caution">
    <text evidence="2">The sequence shown here is derived from an EMBL/GenBank/DDBJ whole genome shotgun (WGS) entry which is preliminary data.</text>
</comment>
<evidence type="ECO:0000313" key="2">
    <source>
        <dbReference type="EMBL" id="KAG2563741.1"/>
    </source>
</evidence>
<evidence type="ECO:0000313" key="3">
    <source>
        <dbReference type="Proteomes" id="UP000823388"/>
    </source>
</evidence>
<protein>
    <submittedName>
        <fullName evidence="2">Uncharacterized protein</fullName>
    </submittedName>
</protein>
<gene>
    <name evidence="2" type="ORF">PVAP13_8KG365802</name>
</gene>
<feature type="compositionally biased region" description="Low complexity" evidence="1">
    <location>
        <begin position="27"/>
        <end position="46"/>
    </location>
</feature>
<accession>A0A8T0PN59</accession>
<name>A0A8T0PN59_PANVG</name>
<reference evidence="2" key="1">
    <citation type="submission" date="2020-05" db="EMBL/GenBank/DDBJ databases">
        <title>WGS assembly of Panicum virgatum.</title>
        <authorList>
            <person name="Lovell J.T."/>
            <person name="Jenkins J."/>
            <person name="Shu S."/>
            <person name="Juenger T.E."/>
            <person name="Schmutz J."/>
        </authorList>
    </citation>
    <scope>NUCLEOTIDE SEQUENCE</scope>
    <source>
        <strain evidence="2">AP13</strain>
    </source>
</reference>
<proteinExistence type="predicted"/>
<organism evidence="2 3">
    <name type="scientific">Panicum virgatum</name>
    <name type="common">Blackwell switchgrass</name>
    <dbReference type="NCBI Taxonomy" id="38727"/>
    <lineage>
        <taxon>Eukaryota</taxon>
        <taxon>Viridiplantae</taxon>
        <taxon>Streptophyta</taxon>
        <taxon>Embryophyta</taxon>
        <taxon>Tracheophyta</taxon>
        <taxon>Spermatophyta</taxon>
        <taxon>Magnoliopsida</taxon>
        <taxon>Liliopsida</taxon>
        <taxon>Poales</taxon>
        <taxon>Poaceae</taxon>
        <taxon>PACMAD clade</taxon>
        <taxon>Panicoideae</taxon>
        <taxon>Panicodae</taxon>
        <taxon>Paniceae</taxon>
        <taxon>Panicinae</taxon>
        <taxon>Panicum</taxon>
        <taxon>Panicum sect. Hiantes</taxon>
    </lineage>
</organism>
<dbReference type="AlphaFoldDB" id="A0A8T0PN59"/>
<sequence>MRGAHRFHADCAGSQGRGGAVPRGREAGAVAARRQRTGGCAASATARARRRQLGARSGGDSLGHLHVDDAEPWLSARGASSSYELLSVACFFNFFIQSVGAGDVATHL</sequence>
<feature type="region of interest" description="Disordered" evidence="1">
    <location>
        <begin position="1"/>
        <end position="46"/>
    </location>
</feature>
<keyword evidence="3" id="KW-1185">Reference proteome</keyword>
<dbReference type="Proteomes" id="UP000823388">
    <property type="component" value="Chromosome 8K"/>
</dbReference>